<feature type="region of interest" description="Disordered" evidence="3">
    <location>
        <begin position="1"/>
        <end position="44"/>
    </location>
</feature>
<feature type="domain" description="NACHT" evidence="4">
    <location>
        <begin position="303"/>
        <end position="469"/>
    </location>
</feature>
<gene>
    <name evidence="6" type="ORF">HF521_002704</name>
</gene>
<dbReference type="Pfam" id="PF17776">
    <property type="entry name" value="NLRC4_HD2"/>
    <property type="match status" value="1"/>
</dbReference>
<evidence type="ECO:0000259" key="5">
    <source>
        <dbReference type="Pfam" id="PF17776"/>
    </source>
</evidence>
<reference evidence="6" key="1">
    <citation type="submission" date="2020-08" db="EMBL/GenBank/DDBJ databases">
        <title>Chromosome-level assembly of Southern catfish (Silurus meridionalis) provides insights into visual adaptation to the nocturnal and benthic lifestyles.</title>
        <authorList>
            <person name="Zhang Y."/>
            <person name="Wang D."/>
            <person name="Peng Z."/>
        </authorList>
    </citation>
    <scope>NUCLEOTIDE SEQUENCE</scope>
    <source>
        <strain evidence="6">SWU-2019-XX</strain>
        <tissue evidence="6">Muscle</tissue>
    </source>
</reference>
<protein>
    <submittedName>
        <fullName evidence="6">Uncharacterized protein</fullName>
    </submittedName>
</protein>
<dbReference type="EMBL" id="JABFDY010000012">
    <property type="protein sequence ID" value="KAF7699746.1"/>
    <property type="molecule type" value="Genomic_DNA"/>
</dbReference>
<dbReference type="Proteomes" id="UP000606274">
    <property type="component" value="Unassembled WGS sequence"/>
</dbReference>
<dbReference type="OrthoDB" id="120976at2759"/>
<evidence type="ECO:0000256" key="1">
    <source>
        <dbReference type="ARBA" id="ARBA00022614"/>
    </source>
</evidence>
<keyword evidence="1" id="KW-0433">Leucine-rich repeat</keyword>
<dbReference type="Gene3D" id="3.40.50.300">
    <property type="entry name" value="P-loop containing nucleotide triphosphate hydrolases"/>
    <property type="match status" value="1"/>
</dbReference>
<feature type="region of interest" description="Disordered" evidence="3">
    <location>
        <begin position="98"/>
        <end position="134"/>
    </location>
</feature>
<name>A0A8T0B5X4_SILME</name>
<dbReference type="Gene3D" id="1.10.533.10">
    <property type="entry name" value="Death Domain, Fas"/>
    <property type="match status" value="1"/>
</dbReference>
<sequence length="742" mass="84477">MDDNDSEVEGIMTGRPPSSYGSMCSEDSEDDNDDDHDEVPGAASQTIIKVTLPTRVRLYRPDSPETGVTSITQDRRTSVHNEGVFVTVRRKQDPEEVLMDVEDSESSVQVTGTQTRERRNVQVEPSSPEPSISPMPTVDAADELALAHVFTGMLHSLRTLNAVELLCFVRTLNSQGKGQLEFRQLEQEGEIDVLGVVDRMVEKWDKGEALHITVRTLYDINKHAVARTLETVCRRALVQFELRANHRRRYYSLYEGTCRPGQQRYIRHVYVQSPVVLKTQNGEGAPIGTDELFCPGEGEGRVRVVVTTGVPAIGLTVTMQMFIMDWAEEQAYQRFQFVFALPGRDLHLVRNSAQTFLEFLASFYPEAKHAEFLSSENCSVLFVIDALELCRQPLDFHNNQSVTEITVSAPADALLTSLIQGHLLPHACIWITSHRSTAQKIPAACVSRFTEIKGFGDEQKDEYFTKRTKDPTLGRRVLERVKESPVLYDACYLPLFSWIMSFVYERRLQSRGFLEQTPALTTFYMQYIIVLTNRKIERYVGTGLDASRWKDPDRDYLMKTGELALKMLQDGTNVFYEDSVLRLALDVHEVTHRGGISYETDEPARDKGRSFRFVHHSIQKFMAALYVYVNFRTTGENVLERQRGRAKAERPVSELFKPAIDRTLGRADGHMDLFLHFLLGLASRGTEMHLRGHLLPQYHPEPKGVEETLKHARKRIAENTVPERCRNLELCLAELEEGQKVR</sequence>
<keyword evidence="7" id="KW-1185">Reference proteome</keyword>
<dbReference type="InterPro" id="IPR027417">
    <property type="entry name" value="P-loop_NTPase"/>
</dbReference>
<dbReference type="Pfam" id="PF05729">
    <property type="entry name" value="NACHT"/>
    <property type="match status" value="1"/>
</dbReference>
<dbReference type="AlphaFoldDB" id="A0A8T0B5X4"/>
<evidence type="ECO:0000313" key="6">
    <source>
        <dbReference type="EMBL" id="KAF7699746.1"/>
    </source>
</evidence>
<keyword evidence="2" id="KW-0677">Repeat</keyword>
<feature type="compositionally biased region" description="Acidic residues" evidence="3">
    <location>
        <begin position="26"/>
        <end position="37"/>
    </location>
</feature>
<accession>A0A8T0B5X4</accession>
<dbReference type="PANTHER" id="PTHR24106">
    <property type="entry name" value="NACHT, LRR AND CARD DOMAINS-CONTAINING"/>
    <property type="match status" value="1"/>
</dbReference>
<dbReference type="InterPro" id="IPR007111">
    <property type="entry name" value="NACHT_NTPase"/>
</dbReference>
<evidence type="ECO:0000256" key="3">
    <source>
        <dbReference type="SAM" id="MobiDB-lite"/>
    </source>
</evidence>
<evidence type="ECO:0000256" key="2">
    <source>
        <dbReference type="ARBA" id="ARBA00022737"/>
    </source>
</evidence>
<organism evidence="6 7">
    <name type="scientific">Silurus meridionalis</name>
    <name type="common">Southern catfish</name>
    <name type="synonym">Silurus soldatovi meridionalis</name>
    <dbReference type="NCBI Taxonomy" id="175797"/>
    <lineage>
        <taxon>Eukaryota</taxon>
        <taxon>Metazoa</taxon>
        <taxon>Chordata</taxon>
        <taxon>Craniata</taxon>
        <taxon>Vertebrata</taxon>
        <taxon>Euteleostomi</taxon>
        <taxon>Actinopterygii</taxon>
        <taxon>Neopterygii</taxon>
        <taxon>Teleostei</taxon>
        <taxon>Ostariophysi</taxon>
        <taxon>Siluriformes</taxon>
        <taxon>Siluridae</taxon>
        <taxon>Silurus</taxon>
    </lineage>
</organism>
<dbReference type="InterPro" id="IPR041267">
    <property type="entry name" value="NLRP_HD2"/>
</dbReference>
<dbReference type="InterPro" id="IPR051261">
    <property type="entry name" value="NLR"/>
</dbReference>
<evidence type="ECO:0000259" key="4">
    <source>
        <dbReference type="Pfam" id="PF05729"/>
    </source>
</evidence>
<comment type="caution">
    <text evidence="6">The sequence shown here is derived from an EMBL/GenBank/DDBJ whole genome shotgun (WGS) entry which is preliminary data.</text>
</comment>
<proteinExistence type="predicted"/>
<evidence type="ECO:0000313" key="7">
    <source>
        <dbReference type="Proteomes" id="UP000606274"/>
    </source>
</evidence>
<dbReference type="InterPro" id="IPR011029">
    <property type="entry name" value="DEATH-like_dom_sf"/>
</dbReference>
<feature type="domain" description="NACHT LRR and PYD" evidence="5">
    <location>
        <begin position="615"/>
        <end position="739"/>
    </location>
</feature>